<comment type="caution">
    <text evidence="1">The sequence shown here is derived from an EMBL/GenBank/DDBJ whole genome shotgun (WGS) entry which is preliminary data.</text>
</comment>
<protein>
    <submittedName>
        <fullName evidence="1">Uncharacterized protein</fullName>
    </submittedName>
</protein>
<dbReference type="RefSeq" id="WP_175394504.1">
    <property type="nucleotide sequence ID" value="NZ_JABMCB010000154.1"/>
</dbReference>
<evidence type="ECO:0000313" key="2">
    <source>
        <dbReference type="Proteomes" id="UP000526125"/>
    </source>
</evidence>
<proteinExistence type="predicted"/>
<gene>
    <name evidence="1" type="ORF">HP552_05010</name>
</gene>
<dbReference type="Proteomes" id="UP000526125">
    <property type="component" value="Unassembled WGS sequence"/>
</dbReference>
<reference evidence="1 2" key="1">
    <citation type="submission" date="2020-05" db="EMBL/GenBank/DDBJ databases">
        <title>Genome Sequencing of Type Strains.</title>
        <authorList>
            <person name="Lemaire J.F."/>
            <person name="Inderbitzin P."/>
            <person name="Gregorio O.A."/>
            <person name="Collins S.B."/>
            <person name="Wespe N."/>
            <person name="Knight-Connoni V."/>
        </authorList>
    </citation>
    <scope>NUCLEOTIDE SEQUENCE [LARGE SCALE GENOMIC DNA]</scope>
    <source>
        <strain evidence="1 2">LMG 21957</strain>
    </source>
</reference>
<organism evidence="1 2">
    <name type="scientific">Paenibacillus xylanilyticus</name>
    <dbReference type="NCBI Taxonomy" id="248903"/>
    <lineage>
        <taxon>Bacteria</taxon>
        <taxon>Bacillati</taxon>
        <taxon>Bacillota</taxon>
        <taxon>Bacilli</taxon>
        <taxon>Bacillales</taxon>
        <taxon>Paenibacillaceae</taxon>
        <taxon>Paenibacillus</taxon>
    </lineage>
</organism>
<name>A0A7Y6BUX0_9BACL</name>
<evidence type="ECO:0000313" key="1">
    <source>
        <dbReference type="EMBL" id="NUU74600.1"/>
    </source>
</evidence>
<accession>A0A7Y6BUX0</accession>
<dbReference type="EMBL" id="JABMCB010000154">
    <property type="protein sequence ID" value="NUU74600.1"/>
    <property type="molecule type" value="Genomic_DNA"/>
</dbReference>
<sequence>MDIVNRFTHYKIRFSNESVSLDELNRIKIHFQLLNDRYIDLKVHFNQASGQILYIEAPINVEEADLKELTMQHWQVARVDALSDLKLRPLLQYFTNHNQQWYVFCCLPFGNQSQATLQIRNIQENNPNVTFAPELSIYNDMSFIMDNAPAEVAELIFYSFKEYVDNNDLSDPIVDAATSYAQYYRRLRTISQLAMRKNIVPKFTTLHGKPIFEKKNYFIERARFSKPTYVGSQFENKNVILSSRHSHNTNQSQYVDVILFSVIQYGYMTEQLSVYVDPSFFDTPEVTSELISYFRENYHLDSSYELRMLFDIFPIRSSKETGTYLLPSFPVECSYMGSGSE</sequence>
<keyword evidence="2" id="KW-1185">Reference proteome</keyword>
<dbReference type="AlphaFoldDB" id="A0A7Y6BUX0"/>